<evidence type="ECO:0000256" key="5">
    <source>
        <dbReference type="ARBA" id="ARBA00022840"/>
    </source>
</evidence>
<feature type="domain" description="Mur ligase central" evidence="14">
    <location>
        <begin position="111"/>
        <end position="299"/>
    </location>
</feature>
<evidence type="ECO:0000259" key="13">
    <source>
        <dbReference type="Pfam" id="PF02875"/>
    </source>
</evidence>
<dbReference type="PANTHER" id="PTHR43024">
    <property type="entry name" value="UDP-N-ACETYLMURAMOYL-TRIPEPTIDE--D-ALANYL-D-ALANINE LIGASE"/>
    <property type="match status" value="1"/>
</dbReference>
<keyword evidence="16" id="KW-1185">Reference proteome</keyword>
<keyword evidence="1 10" id="KW-0963">Cytoplasm</keyword>
<proteinExistence type="inferred from homology"/>
<dbReference type="InterPro" id="IPR036615">
    <property type="entry name" value="Mur_ligase_C_dom_sf"/>
</dbReference>
<name>A0ABW3DB99_9BACL</name>
<dbReference type="Pfam" id="PF02875">
    <property type="entry name" value="Mur_ligase_C"/>
    <property type="match status" value="1"/>
</dbReference>
<dbReference type="NCBIfam" id="TIGR01143">
    <property type="entry name" value="murF"/>
    <property type="match status" value="1"/>
</dbReference>
<evidence type="ECO:0000256" key="6">
    <source>
        <dbReference type="ARBA" id="ARBA00022960"/>
    </source>
</evidence>
<keyword evidence="5 10" id="KW-0067">ATP-binding</keyword>
<protein>
    <recommendedName>
        <fullName evidence="10 11">UDP-N-acetylmuramoyl-tripeptide--D-alanyl-D-alanine ligase</fullName>
        <ecNumber evidence="10 11">6.3.2.10</ecNumber>
    </recommendedName>
    <alternativeName>
        <fullName evidence="10">D-alanyl-D-alanine-adding enzyme</fullName>
    </alternativeName>
</protein>
<dbReference type="SUPFAM" id="SSF53623">
    <property type="entry name" value="MurD-like peptide ligases, catalytic domain"/>
    <property type="match status" value="1"/>
</dbReference>
<evidence type="ECO:0000256" key="7">
    <source>
        <dbReference type="ARBA" id="ARBA00022984"/>
    </source>
</evidence>
<organism evidence="15 16">
    <name type="scientific">Paenibacillus residui</name>
    <dbReference type="NCBI Taxonomy" id="629724"/>
    <lineage>
        <taxon>Bacteria</taxon>
        <taxon>Bacillati</taxon>
        <taxon>Bacillota</taxon>
        <taxon>Bacilli</taxon>
        <taxon>Bacillales</taxon>
        <taxon>Paenibacillaceae</taxon>
        <taxon>Paenibacillus</taxon>
    </lineage>
</organism>
<feature type="binding site" evidence="10">
    <location>
        <begin position="113"/>
        <end position="119"/>
    </location>
    <ligand>
        <name>ATP</name>
        <dbReference type="ChEBI" id="CHEBI:30616"/>
    </ligand>
</feature>
<dbReference type="InterPro" id="IPR035911">
    <property type="entry name" value="MurE/MurF_N"/>
</dbReference>
<evidence type="ECO:0000256" key="9">
    <source>
        <dbReference type="ARBA" id="ARBA00023316"/>
    </source>
</evidence>
<dbReference type="HAMAP" id="MF_02019">
    <property type="entry name" value="MurF"/>
    <property type="match status" value="1"/>
</dbReference>
<dbReference type="Proteomes" id="UP001597120">
    <property type="component" value="Unassembled WGS sequence"/>
</dbReference>
<keyword evidence="4 10" id="KW-0547">Nucleotide-binding</keyword>
<dbReference type="Gene3D" id="3.40.1390.10">
    <property type="entry name" value="MurE/MurF, N-terminal domain"/>
    <property type="match status" value="1"/>
</dbReference>
<feature type="domain" description="Mur ligase C-terminal" evidence="13">
    <location>
        <begin position="322"/>
        <end position="448"/>
    </location>
</feature>
<evidence type="ECO:0000313" key="16">
    <source>
        <dbReference type="Proteomes" id="UP001597120"/>
    </source>
</evidence>
<comment type="subcellular location">
    <subcellularLocation>
        <location evidence="10 11">Cytoplasm</location>
    </subcellularLocation>
</comment>
<keyword evidence="3 10" id="KW-0132">Cell division</keyword>
<keyword evidence="8 10" id="KW-0131">Cell cycle</keyword>
<dbReference type="Gene3D" id="3.40.1190.10">
    <property type="entry name" value="Mur-like, catalytic domain"/>
    <property type="match status" value="1"/>
</dbReference>
<evidence type="ECO:0000259" key="14">
    <source>
        <dbReference type="Pfam" id="PF08245"/>
    </source>
</evidence>
<reference evidence="16" key="1">
    <citation type="journal article" date="2019" name="Int. J. Syst. Evol. Microbiol.">
        <title>The Global Catalogue of Microorganisms (GCM) 10K type strain sequencing project: providing services to taxonomists for standard genome sequencing and annotation.</title>
        <authorList>
            <consortium name="The Broad Institute Genomics Platform"/>
            <consortium name="The Broad Institute Genome Sequencing Center for Infectious Disease"/>
            <person name="Wu L."/>
            <person name="Ma J."/>
        </authorList>
    </citation>
    <scope>NUCLEOTIDE SEQUENCE [LARGE SCALE GENOMIC DNA]</scope>
    <source>
        <strain evidence="16">CCUG 57263</strain>
    </source>
</reference>
<dbReference type="SUPFAM" id="SSF63418">
    <property type="entry name" value="MurE/MurF N-terminal domain"/>
    <property type="match status" value="1"/>
</dbReference>
<dbReference type="EMBL" id="JBHTIU010000037">
    <property type="protein sequence ID" value="MFD0869849.1"/>
    <property type="molecule type" value="Genomic_DNA"/>
</dbReference>
<dbReference type="PANTHER" id="PTHR43024:SF1">
    <property type="entry name" value="UDP-N-ACETYLMURAMOYL-TRIPEPTIDE--D-ALANYL-D-ALANINE LIGASE"/>
    <property type="match status" value="1"/>
</dbReference>
<keyword evidence="2 10" id="KW-0436">Ligase</keyword>
<evidence type="ECO:0000256" key="11">
    <source>
        <dbReference type="RuleBase" id="RU004136"/>
    </source>
</evidence>
<evidence type="ECO:0000313" key="15">
    <source>
        <dbReference type="EMBL" id="MFD0869849.1"/>
    </source>
</evidence>
<dbReference type="Pfam" id="PF08245">
    <property type="entry name" value="Mur_ligase_M"/>
    <property type="match status" value="1"/>
</dbReference>
<dbReference type="InterPro" id="IPR004101">
    <property type="entry name" value="Mur_ligase_C"/>
</dbReference>
<dbReference type="RefSeq" id="WP_379288305.1">
    <property type="nucleotide sequence ID" value="NZ_JBHTIU010000037.1"/>
</dbReference>
<comment type="function">
    <text evidence="10 11">Involved in cell wall formation. Catalyzes the final step in the synthesis of UDP-N-acetylmuramoyl-pentapeptide, the precursor of murein.</text>
</comment>
<evidence type="ECO:0000256" key="4">
    <source>
        <dbReference type="ARBA" id="ARBA00022741"/>
    </source>
</evidence>
<dbReference type="InterPro" id="IPR036565">
    <property type="entry name" value="Mur-like_cat_sf"/>
</dbReference>
<evidence type="ECO:0000256" key="3">
    <source>
        <dbReference type="ARBA" id="ARBA00022618"/>
    </source>
</evidence>
<comment type="pathway">
    <text evidence="10 11">Cell wall biogenesis; peptidoglycan biosynthesis.</text>
</comment>
<evidence type="ECO:0000259" key="12">
    <source>
        <dbReference type="Pfam" id="PF01225"/>
    </source>
</evidence>
<keyword evidence="7 10" id="KW-0573">Peptidoglycan synthesis</keyword>
<feature type="domain" description="Mur ligase N-terminal catalytic" evidence="12">
    <location>
        <begin position="27"/>
        <end position="101"/>
    </location>
</feature>
<dbReference type="InterPro" id="IPR005863">
    <property type="entry name" value="UDP-N-AcMur_synth"/>
</dbReference>
<comment type="similarity">
    <text evidence="10">Belongs to the MurCDEF family. MurF subfamily.</text>
</comment>
<keyword evidence="9 10" id="KW-0961">Cell wall biogenesis/degradation</keyword>
<evidence type="ECO:0000256" key="1">
    <source>
        <dbReference type="ARBA" id="ARBA00022490"/>
    </source>
</evidence>
<comment type="catalytic activity">
    <reaction evidence="10 11">
        <text>D-alanyl-D-alanine + UDP-N-acetyl-alpha-D-muramoyl-L-alanyl-gamma-D-glutamyl-meso-2,6-diaminopimelate + ATP = UDP-N-acetyl-alpha-D-muramoyl-L-alanyl-gamma-D-glutamyl-meso-2,6-diaminopimeloyl-D-alanyl-D-alanine + ADP + phosphate + H(+)</text>
        <dbReference type="Rhea" id="RHEA:28374"/>
        <dbReference type="ChEBI" id="CHEBI:15378"/>
        <dbReference type="ChEBI" id="CHEBI:30616"/>
        <dbReference type="ChEBI" id="CHEBI:43474"/>
        <dbReference type="ChEBI" id="CHEBI:57822"/>
        <dbReference type="ChEBI" id="CHEBI:61386"/>
        <dbReference type="ChEBI" id="CHEBI:83905"/>
        <dbReference type="ChEBI" id="CHEBI:456216"/>
        <dbReference type="EC" id="6.3.2.10"/>
    </reaction>
</comment>
<dbReference type="GO" id="GO:0047480">
    <property type="term" value="F:UDP-N-acetylmuramoyl-tripeptide-D-alanyl-D-alanine ligase activity"/>
    <property type="evidence" value="ECO:0007669"/>
    <property type="project" value="UniProtKB-EC"/>
</dbReference>
<sequence>MINRSFSQIDQMVNGIGHMNGSENLQICGVSTDSRSIQPGNLFVPIVGDNFNGHAYAEEAFNKGAAAALWQQDQGQPPAGRPVIMVEDTIAALQRLAKAYRDQLSVRIVGITGSNGKTTTKDITASILSTTYRVHKTKGNLNNHIGLPLTLLELAEDTEMAVIEMGMSGRGEIELLSRLAEPEAVIITNIGDAHLLQLGSREEIAKAKTEILSGLKKDGFFVYNGDEPLIERTYPNMPHPDSMLRYRFGLSESNDIYPTAILQDTDGMHFHINWPDSPGYYLPLLGEHNVINALAAIAVSKYMGVQDKDIVEGLKKVEMSGMRIEIVRSASGALLLNDAYNANPAAMKAAIRLLHSLKGHQRKMIVLGDMLELGPEEEEFHREVGRLLDPEEINRVFAYGPLSYYIAEEAGRKLGHERVQWFNDRQQLIEALTSAILPGDAILFKASRGMKLEEVVQAVQQS</sequence>
<dbReference type="Pfam" id="PF01225">
    <property type="entry name" value="Mur_ligase"/>
    <property type="match status" value="1"/>
</dbReference>
<comment type="caution">
    <text evidence="15">The sequence shown here is derived from an EMBL/GenBank/DDBJ whole genome shotgun (WGS) entry which is preliminary data.</text>
</comment>
<accession>A0ABW3DB99</accession>
<evidence type="ECO:0000256" key="8">
    <source>
        <dbReference type="ARBA" id="ARBA00023306"/>
    </source>
</evidence>
<dbReference type="EC" id="6.3.2.10" evidence="10 11"/>
<evidence type="ECO:0000256" key="2">
    <source>
        <dbReference type="ARBA" id="ARBA00022598"/>
    </source>
</evidence>
<evidence type="ECO:0000256" key="10">
    <source>
        <dbReference type="HAMAP-Rule" id="MF_02019"/>
    </source>
</evidence>
<dbReference type="InterPro" id="IPR051046">
    <property type="entry name" value="MurCDEF_CellWall_CoF430Synth"/>
</dbReference>
<dbReference type="InterPro" id="IPR000713">
    <property type="entry name" value="Mur_ligase_N"/>
</dbReference>
<gene>
    <name evidence="10 15" type="primary">murF</name>
    <name evidence="15" type="ORF">ACFQ03_11865</name>
</gene>
<dbReference type="SUPFAM" id="SSF53244">
    <property type="entry name" value="MurD-like peptide ligases, peptide-binding domain"/>
    <property type="match status" value="1"/>
</dbReference>
<keyword evidence="6 10" id="KW-0133">Cell shape</keyword>
<dbReference type="Gene3D" id="3.90.190.20">
    <property type="entry name" value="Mur ligase, C-terminal domain"/>
    <property type="match status" value="1"/>
</dbReference>
<dbReference type="InterPro" id="IPR013221">
    <property type="entry name" value="Mur_ligase_cen"/>
</dbReference>